<dbReference type="PRINTS" id="PR01549">
    <property type="entry name" value="AUTOINDCRSYN"/>
</dbReference>
<dbReference type="EMBL" id="CP117413">
    <property type="protein sequence ID" value="WCT75722.1"/>
    <property type="molecule type" value="Genomic_DNA"/>
</dbReference>
<protein>
    <recommendedName>
        <fullName evidence="6">Acyl-homoserine-lactone synthase</fullName>
        <ecNumber evidence="6">2.3.1.184</ecNumber>
    </recommendedName>
    <alternativeName>
        <fullName evidence="6">Autoinducer synthesis protein</fullName>
    </alternativeName>
</protein>
<name>A0ABY7TR64_9SPHN</name>
<comment type="similarity">
    <text evidence="5 6">Belongs to the autoinducer synthase family.</text>
</comment>
<evidence type="ECO:0000256" key="6">
    <source>
        <dbReference type="RuleBase" id="RU361135"/>
    </source>
</evidence>
<keyword evidence="2 6" id="KW-0808">Transferase</keyword>
<gene>
    <name evidence="7" type="ORF">PQ455_20285</name>
</gene>
<keyword evidence="7" id="KW-0614">Plasmid</keyword>
<dbReference type="PANTHER" id="PTHR39322">
    <property type="entry name" value="ACYL-HOMOSERINE-LACTONE SYNTHASE"/>
    <property type="match status" value="1"/>
</dbReference>
<evidence type="ECO:0000256" key="5">
    <source>
        <dbReference type="PROSITE-ProRule" id="PRU00533"/>
    </source>
</evidence>
<dbReference type="PROSITE" id="PS51187">
    <property type="entry name" value="AUTOINDUCER_SYNTH_2"/>
    <property type="match status" value="1"/>
</dbReference>
<sequence>MFEERKRVFVDLLGWDIPVLAARYEIDQFDDDDAVYIVITDESGEHCGSARLLRTDRPHILDSIFPHLCDAPPPTGPAVREITRFCLARRLRARDRLATRNRLVSALVEHALQNGITTYTGVAEWAWFQQILAFGWICTPLGLPNAEDERGLSAMRIEISSETPCLLRQSGIFSQIHLMDLDRAAA</sequence>
<evidence type="ECO:0000256" key="4">
    <source>
        <dbReference type="ARBA" id="ARBA00022929"/>
    </source>
</evidence>
<dbReference type="SUPFAM" id="SSF55729">
    <property type="entry name" value="Acyl-CoA N-acyltransferases (Nat)"/>
    <property type="match status" value="1"/>
</dbReference>
<organism evidence="7 8">
    <name type="scientific">Sphingomonas naphthae</name>
    <dbReference type="NCBI Taxonomy" id="1813468"/>
    <lineage>
        <taxon>Bacteria</taxon>
        <taxon>Pseudomonadati</taxon>
        <taxon>Pseudomonadota</taxon>
        <taxon>Alphaproteobacteria</taxon>
        <taxon>Sphingomonadales</taxon>
        <taxon>Sphingomonadaceae</taxon>
        <taxon>Sphingomonas</taxon>
    </lineage>
</organism>
<dbReference type="InterPro" id="IPR001690">
    <property type="entry name" value="Autoind_synthase"/>
</dbReference>
<keyword evidence="1 5" id="KW-0673">Quorum sensing</keyword>
<keyword evidence="8" id="KW-1185">Reference proteome</keyword>
<dbReference type="RefSeq" id="WP_273691908.1">
    <property type="nucleotide sequence ID" value="NZ_CP117413.1"/>
</dbReference>
<dbReference type="Gene3D" id="3.40.630.30">
    <property type="match status" value="1"/>
</dbReference>
<accession>A0ABY7TR64</accession>
<proteinExistence type="inferred from homology"/>
<dbReference type="PANTHER" id="PTHR39322:SF1">
    <property type="entry name" value="ISOVALERYL-HOMOSERINE LACTONE SYNTHASE"/>
    <property type="match status" value="1"/>
</dbReference>
<dbReference type="EC" id="2.3.1.184" evidence="6"/>
<dbReference type="InterPro" id="IPR016181">
    <property type="entry name" value="Acyl_CoA_acyltransferase"/>
</dbReference>
<evidence type="ECO:0000313" key="7">
    <source>
        <dbReference type="EMBL" id="WCT75722.1"/>
    </source>
</evidence>
<evidence type="ECO:0000256" key="3">
    <source>
        <dbReference type="ARBA" id="ARBA00022691"/>
    </source>
</evidence>
<reference evidence="7 8" key="1">
    <citation type="submission" date="2023-02" db="EMBL/GenBank/DDBJ databases">
        <title>Genome sequence of Sphingomonas naphthae.</title>
        <authorList>
            <person name="Kim S."/>
            <person name="Heo J."/>
            <person name="Kwon S.-W."/>
        </authorList>
    </citation>
    <scope>NUCLEOTIDE SEQUENCE [LARGE SCALE GENOMIC DNA]</scope>
    <source>
        <strain evidence="7 8">KACC 18716</strain>
        <plasmid evidence="7 8">unnamed2</plasmid>
    </source>
</reference>
<comment type="catalytic activity">
    <reaction evidence="6">
        <text>a fatty acyl-[ACP] + S-adenosyl-L-methionine = an N-acyl-L-homoserine lactone + S-methyl-5'-thioadenosine + holo-[ACP] + H(+)</text>
        <dbReference type="Rhea" id="RHEA:10096"/>
        <dbReference type="Rhea" id="RHEA-COMP:9685"/>
        <dbReference type="Rhea" id="RHEA-COMP:14125"/>
        <dbReference type="ChEBI" id="CHEBI:15378"/>
        <dbReference type="ChEBI" id="CHEBI:17509"/>
        <dbReference type="ChEBI" id="CHEBI:55474"/>
        <dbReference type="ChEBI" id="CHEBI:59789"/>
        <dbReference type="ChEBI" id="CHEBI:64479"/>
        <dbReference type="ChEBI" id="CHEBI:138651"/>
        <dbReference type="EC" id="2.3.1.184"/>
    </reaction>
</comment>
<keyword evidence="3 6" id="KW-0949">S-adenosyl-L-methionine</keyword>
<dbReference type="Pfam" id="PF00765">
    <property type="entry name" value="Autoind_synth"/>
    <property type="match status" value="1"/>
</dbReference>
<dbReference type="Proteomes" id="UP001220395">
    <property type="component" value="Plasmid unnamed2"/>
</dbReference>
<evidence type="ECO:0000256" key="2">
    <source>
        <dbReference type="ARBA" id="ARBA00022679"/>
    </source>
</evidence>
<geneLocation type="plasmid" evidence="7 8">
    <name>unnamed2</name>
</geneLocation>
<keyword evidence="4 5" id="KW-0071">Autoinducer synthesis</keyword>
<evidence type="ECO:0000313" key="8">
    <source>
        <dbReference type="Proteomes" id="UP001220395"/>
    </source>
</evidence>
<evidence type="ECO:0000256" key="1">
    <source>
        <dbReference type="ARBA" id="ARBA00022654"/>
    </source>
</evidence>